<dbReference type="InterPro" id="IPR035439">
    <property type="entry name" value="UPF0145_dom_sf"/>
</dbReference>
<name>A0A4Y4F5W6_9GAMM</name>
<dbReference type="OrthoDB" id="9796448at2"/>
<proteinExistence type="inferred from homology"/>
<dbReference type="Proteomes" id="UP000319812">
    <property type="component" value="Unassembled WGS sequence"/>
</dbReference>
<evidence type="ECO:0000256" key="1">
    <source>
        <dbReference type="ARBA" id="ARBA00010751"/>
    </source>
</evidence>
<comment type="caution">
    <text evidence="3">The sequence shown here is derived from an EMBL/GenBank/DDBJ whole genome shotgun (WGS) entry which is preliminary data.</text>
</comment>
<protein>
    <recommendedName>
        <fullName evidence="2">UPF0145 protein HHA01_14950</fullName>
    </recommendedName>
</protein>
<evidence type="ECO:0000313" key="4">
    <source>
        <dbReference type="Proteomes" id="UP000319812"/>
    </source>
</evidence>
<dbReference type="RefSeq" id="WP_141319333.1">
    <property type="nucleotide sequence ID" value="NZ_BJOC01000019.1"/>
</dbReference>
<dbReference type="Gene3D" id="3.30.110.70">
    <property type="entry name" value="Hypothetical protein apc22750. Chain B"/>
    <property type="match status" value="1"/>
</dbReference>
<dbReference type="SUPFAM" id="SSF117782">
    <property type="entry name" value="YbjQ-like"/>
    <property type="match status" value="1"/>
</dbReference>
<dbReference type="Pfam" id="PF01906">
    <property type="entry name" value="YbjQ_1"/>
    <property type="match status" value="1"/>
</dbReference>
<accession>A0A4Y4F5W6</accession>
<evidence type="ECO:0000313" key="3">
    <source>
        <dbReference type="EMBL" id="GED22518.1"/>
    </source>
</evidence>
<organism evidence="3 4">
    <name type="scientific">Halomonas halmophila</name>
    <dbReference type="NCBI Taxonomy" id="252"/>
    <lineage>
        <taxon>Bacteria</taxon>
        <taxon>Pseudomonadati</taxon>
        <taxon>Pseudomonadota</taxon>
        <taxon>Gammaproteobacteria</taxon>
        <taxon>Oceanospirillales</taxon>
        <taxon>Halomonadaceae</taxon>
        <taxon>Halomonas</taxon>
    </lineage>
</organism>
<dbReference type="PANTHER" id="PTHR34068:SF1">
    <property type="entry name" value="UPF0145 PROTEIN YBJQ"/>
    <property type="match status" value="1"/>
</dbReference>
<evidence type="ECO:0000256" key="2">
    <source>
        <dbReference type="HAMAP-Rule" id="MF_00338"/>
    </source>
</evidence>
<dbReference type="AlphaFoldDB" id="A0A4Y4F5W6"/>
<comment type="similarity">
    <text evidence="1 2">Belongs to the UPF0145 family.</text>
</comment>
<keyword evidence="4" id="KW-1185">Reference proteome</keyword>
<dbReference type="EMBL" id="BJOC01000019">
    <property type="protein sequence ID" value="GED22518.1"/>
    <property type="molecule type" value="Genomic_DNA"/>
</dbReference>
<dbReference type="PANTHER" id="PTHR34068">
    <property type="entry name" value="UPF0145 PROTEIN YBJQ"/>
    <property type="match status" value="1"/>
</dbReference>
<sequence length="174" mass="18668">MAKCRTCGADAGLMSTYCHDCIIDNNRQVREKRGIAGDSDMPNRNEAREAREAAERAALEATVTTAQSIEGQRVVKTIDIVTAECVFGMNVFRDMFAGLSDIVGGRNQSSQKVLRDARVTCLNELRREAVDVGGNAVIAVDLDYSEFSGGGKSMLFLVASGTAVVVESLEAAIE</sequence>
<reference evidence="3 4" key="1">
    <citation type="submission" date="2019-06" db="EMBL/GenBank/DDBJ databases">
        <title>Whole genome shotgun sequence of Halomonas halmophila NBRC 15537.</title>
        <authorList>
            <person name="Hosoyama A."/>
            <person name="Uohara A."/>
            <person name="Ohji S."/>
            <person name="Ichikawa N."/>
        </authorList>
    </citation>
    <scope>NUCLEOTIDE SEQUENCE [LARGE SCALE GENOMIC DNA]</scope>
    <source>
        <strain evidence="3 4">NBRC 15537</strain>
    </source>
</reference>
<gene>
    <name evidence="3" type="ORF">HHA01_14950</name>
</gene>
<dbReference type="HAMAP" id="MF_00338">
    <property type="entry name" value="UPF0145"/>
    <property type="match status" value="1"/>
</dbReference>
<dbReference type="InterPro" id="IPR002765">
    <property type="entry name" value="UPF0145_YbjQ-like"/>
</dbReference>